<keyword evidence="4" id="KW-0274">FAD</keyword>
<dbReference type="Gene3D" id="3.30.465.10">
    <property type="match status" value="1"/>
</dbReference>
<evidence type="ECO:0000256" key="1">
    <source>
        <dbReference type="ARBA" id="ARBA00001974"/>
    </source>
</evidence>
<keyword evidence="3" id="KW-0285">Flavoprotein</keyword>
<evidence type="ECO:0000256" key="5">
    <source>
        <dbReference type="ARBA" id="ARBA00023002"/>
    </source>
</evidence>
<reference evidence="8" key="2">
    <citation type="submission" date="2023-05" db="EMBL/GenBank/DDBJ databases">
        <authorList>
            <consortium name="Lawrence Berkeley National Laboratory"/>
            <person name="Steindorff A."/>
            <person name="Hensen N."/>
            <person name="Bonometti L."/>
            <person name="Westerberg I."/>
            <person name="Brannstrom I.O."/>
            <person name="Guillou S."/>
            <person name="Cros-Aarteil S."/>
            <person name="Calhoun S."/>
            <person name="Haridas S."/>
            <person name="Kuo A."/>
            <person name="Mondo S."/>
            <person name="Pangilinan J."/>
            <person name="Riley R."/>
            <person name="Labutti K."/>
            <person name="Andreopoulos B."/>
            <person name="Lipzen A."/>
            <person name="Chen C."/>
            <person name="Yanf M."/>
            <person name="Daum C."/>
            <person name="Ng V."/>
            <person name="Clum A."/>
            <person name="Ohm R."/>
            <person name="Martin F."/>
            <person name="Silar P."/>
            <person name="Natvig D."/>
            <person name="Lalanne C."/>
            <person name="Gautier V."/>
            <person name="Ament-Velasquez S.L."/>
            <person name="Kruys A."/>
            <person name="Hutchinson M.I."/>
            <person name="Powell A.J."/>
            <person name="Barry K."/>
            <person name="Miller A.N."/>
            <person name="Grigoriev I.V."/>
            <person name="Debuchy R."/>
            <person name="Gladieux P."/>
            <person name="Thoren M.H."/>
            <person name="Johannesson H."/>
        </authorList>
    </citation>
    <scope>NUCLEOTIDE SEQUENCE</scope>
    <source>
        <strain evidence="8">CBS 757.83</strain>
    </source>
</reference>
<evidence type="ECO:0000256" key="6">
    <source>
        <dbReference type="SAM" id="SignalP"/>
    </source>
</evidence>
<protein>
    <submittedName>
        <fullName evidence="8">FAD-binding domain-containing protein</fullName>
    </submittedName>
</protein>
<dbReference type="InterPro" id="IPR050416">
    <property type="entry name" value="FAD-linked_Oxidoreductase"/>
</dbReference>
<evidence type="ECO:0000259" key="7">
    <source>
        <dbReference type="PROSITE" id="PS51387"/>
    </source>
</evidence>
<comment type="similarity">
    <text evidence="2">Belongs to the oxygen-dependent FAD-linked oxidoreductase family.</text>
</comment>
<dbReference type="InterPro" id="IPR016169">
    <property type="entry name" value="FAD-bd_PCMH_sub2"/>
</dbReference>
<dbReference type="GO" id="GO:0071949">
    <property type="term" value="F:FAD binding"/>
    <property type="evidence" value="ECO:0007669"/>
    <property type="project" value="InterPro"/>
</dbReference>
<name>A0AAN6SYV0_9PEZI</name>
<dbReference type="PROSITE" id="PS51387">
    <property type="entry name" value="FAD_PCMH"/>
    <property type="match status" value="1"/>
</dbReference>
<evidence type="ECO:0000256" key="4">
    <source>
        <dbReference type="ARBA" id="ARBA00022827"/>
    </source>
</evidence>
<dbReference type="EMBL" id="MU863654">
    <property type="protein sequence ID" value="KAK4098875.1"/>
    <property type="molecule type" value="Genomic_DNA"/>
</dbReference>
<dbReference type="GO" id="GO:0016491">
    <property type="term" value="F:oxidoreductase activity"/>
    <property type="evidence" value="ECO:0007669"/>
    <property type="project" value="UniProtKB-KW"/>
</dbReference>
<dbReference type="InterPro" id="IPR036318">
    <property type="entry name" value="FAD-bd_PCMH-like_sf"/>
</dbReference>
<dbReference type="InterPro" id="IPR016166">
    <property type="entry name" value="FAD-bd_PCMH"/>
</dbReference>
<dbReference type="PANTHER" id="PTHR42973">
    <property type="entry name" value="BINDING OXIDOREDUCTASE, PUTATIVE (AFU_ORTHOLOGUE AFUA_1G17690)-RELATED"/>
    <property type="match status" value="1"/>
</dbReference>
<dbReference type="AlphaFoldDB" id="A0AAN6SYV0"/>
<feature type="signal peptide" evidence="6">
    <location>
        <begin position="1"/>
        <end position="29"/>
    </location>
</feature>
<organism evidence="8 9">
    <name type="scientific">Parathielavia hyrcaniae</name>
    <dbReference type="NCBI Taxonomy" id="113614"/>
    <lineage>
        <taxon>Eukaryota</taxon>
        <taxon>Fungi</taxon>
        <taxon>Dikarya</taxon>
        <taxon>Ascomycota</taxon>
        <taxon>Pezizomycotina</taxon>
        <taxon>Sordariomycetes</taxon>
        <taxon>Sordariomycetidae</taxon>
        <taxon>Sordariales</taxon>
        <taxon>Chaetomiaceae</taxon>
        <taxon>Parathielavia</taxon>
    </lineage>
</organism>
<feature type="domain" description="FAD-binding PCMH-type" evidence="7">
    <location>
        <begin position="81"/>
        <end position="267"/>
    </location>
</feature>
<feature type="chain" id="PRO_5042958794" evidence="6">
    <location>
        <begin position="30"/>
        <end position="545"/>
    </location>
</feature>
<evidence type="ECO:0000313" key="8">
    <source>
        <dbReference type="EMBL" id="KAK4098875.1"/>
    </source>
</evidence>
<sequence>MATTLPTINQAHLLALLISIATTLTLTLANLPPSSPHHNPPLSLIHSLSLCLSPSARLLHPTDPAFQALLASRWSTNPSTNRPSPSLILLAATEADISHAIRHANAHNLPFLATTGGHGINTFLSHLDHNHNHNHHGGGLLISLRNLTHFTLSDSPTSKTATFGSGLLSHEVIDRLWRAGKQTTTGSCGCVSYAGPAMGGGHGYLQGRYGLVADQVVSARVVLADGRVVVASEEEEGGENGDLFWAVRGAGHNFGVVSEFTVRVYDVEEGRRDWGWEEFVFVGARLEEVYELAGEMMEGQPVEVVFWSVWRMVEEVDPVKPAIVVTVFFNGPLEEARRYTQQIRDLGPATYRFGVTEYPKLNTVLGVDLNGPGCQPQGTALLRAADVDRYDIDALRNWFDIFSQMLATEKAFAGSACLLEGYGVQGVQAVPSDSTAFPHRDKRLLLAPNVLYDVVGNSTLDREAKRWGEAMVTAAFGGAQRRTYVNYALGNESLQAMYGYEPWRLPKLQALKRKYDPENRFRFFAPIVRGGGSGNAVGDDEEEER</sequence>
<keyword evidence="6" id="KW-0732">Signal</keyword>
<dbReference type="Gene3D" id="3.30.43.10">
    <property type="entry name" value="Uridine Diphospho-n-acetylenolpyruvylglucosamine Reductase, domain 2"/>
    <property type="match status" value="1"/>
</dbReference>
<dbReference type="PANTHER" id="PTHR42973:SF9">
    <property type="entry name" value="FAD-BINDING PCMH-TYPE DOMAIN-CONTAINING PROTEIN-RELATED"/>
    <property type="match status" value="1"/>
</dbReference>
<dbReference type="InterPro" id="IPR012951">
    <property type="entry name" value="BBE"/>
</dbReference>
<comment type="cofactor">
    <cofactor evidence="1">
        <name>FAD</name>
        <dbReference type="ChEBI" id="CHEBI:57692"/>
    </cofactor>
</comment>
<keyword evidence="5" id="KW-0560">Oxidoreductase</keyword>
<dbReference type="InterPro" id="IPR006094">
    <property type="entry name" value="Oxid_FAD_bind_N"/>
</dbReference>
<comment type="caution">
    <text evidence="8">The sequence shown here is derived from an EMBL/GenBank/DDBJ whole genome shotgun (WGS) entry which is preliminary data.</text>
</comment>
<proteinExistence type="inferred from homology"/>
<reference evidence="8" key="1">
    <citation type="journal article" date="2023" name="Mol. Phylogenet. Evol.">
        <title>Genome-scale phylogeny and comparative genomics of the fungal order Sordariales.</title>
        <authorList>
            <person name="Hensen N."/>
            <person name="Bonometti L."/>
            <person name="Westerberg I."/>
            <person name="Brannstrom I.O."/>
            <person name="Guillou S."/>
            <person name="Cros-Aarteil S."/>
            <person name="Calhoun S."/>
            <person name="Haridas S."/>
            <person name="Kuo A."/>
            <person name="Mondo S."/>
            <person name="Pangilinan J."/>
            <person name="Riley R."/>
            <person name="LaButti K."/>
            <person name="Andreopoulos B."/>
            <person name="Lipzen A."/>
            <person name="Chen C."/>
            <person name="Yan M."/>
            <person name="Daum C."/>
            <person name="Ng V."/>
            <person name="Clum A."/>
            <person name="Steindorff A."/>
            <person name="Ohm R.A."/>
            <person name="Martin F."/>
            <person name="Silar P."/>
            <person name="Natvig D.O."/>
            <person name="Lalanne C."/>
            <person name="Gautier V."/>
            <person name="Ament-Velasquez S.L."/>
            <person name="Kruys A."/>
            <person name="Hutchinson M.I."/>
            <person name="Powell A.J."/>
            <person name="Barry K."/>
            <person name="Miller A.N."/>
            <person name="Grigoriev I.V."/>
            <person name="Debuchy R."/>
            <person name="Gladieux P."/>
            <person name="Hiltunen Thoren M."/>
            <person name="Johannesson H."/>
        </authorList>
    </citation>
    <scope>NUCLEOTIDE SEQUENCE</scope>
    <source>
        <strain evidence="8">CBS 757.83</strain>
    </source>
</reference>
<dbReference type="Proteomes" id="UP001305647">
    <property type="component" value="Unassembled WGS sequence"/>
</dbReference>
<keyword evidence="9" id="KW-1185">Reference proteome</keyword>
<dbReference type="Pfam" id="PF08031">
    <property type="entry name" value="BBE"/>
    <property type="match status" value="1"/>
</dbReference>
<dbReference type="Gene3D" id="3.40.462.20">
    <property type="match status" value="1"/>
</dbReference>
<evidence type="ECO:0000256" key="3">
    <source>
        <dbReference type="ARBA" id="ARBA00022630"/>
    </source>
</evidence>
<accession>A0AAN6SYV0</accession>
<dbReference type="InterPro" id="IPR016167">
    <property type="entry name" value="FAD-bd_PCMH_sub1"/>
</dbReference>
<gene>
    <name evidence="8" type="ORF">N658DRAFT_431054</name>
</gene>
<dbReference type="SUPFAM" id="SSF56176">
    <property type="entry name" value="FAD-binding/transporter-associated domain-like"/>
    <property type="match status" value="1"/>
</dbReference>
<evidence type="ECO:0000313" key="9">
    <source>
        <dbReference type="Proteomes" id="UP001305647"/>
    </source>
</evidence>
<evidence type="ECO:0000256" key="2">
    <source>
        <dbReference type="ARBA" id="ARBA00005466"/>
    </source>
</evidence>
<dbReference type="Pfam" id="PF01565">
    <property type="entry name" value="FAD_binding_4"/>
    <property type="match status" value="1"/>
</dbReference>